<keyword evidence="3" id="KW-0862">Zinc</keyword>
<dbReference type="SUPFAM" id="SSF50891">
    <property type="entry name" value="Cyclophilin-like"/>
    <property type="match status" value="1"/>
</dbReference>
<evidence type="ECO:0000259" key="5">
    <source>
        <dbReference type="PROSITE" id="PS50089"/>
    </source>
</evidence>
<dbReference type="SMART" id="SM00184">
    <property type="entry name" value="RING"/>
    <property type="match status" value="1"/>
</dbReference>
<dbReference type="PANTHER" id="PTHR47156:SF10">
    <property type="entry name" value="E3 UBIQUITIN-PROTEIN LIGASE TRIM-21-RELATED"/>
    <property type="match status" value="1"/>
</dbReference>
<keyword evidence="2 4" id="KW-0863">Zinc-finger</keyword>
<dbReference type="AlphaFoldDB" id="A0A8J5K7X4"/>
<dbReference type="Proteomes" id="UP000747542">
    <property type="component" value="Unassembled WGS sequence"/>
</dbReference>
<evidence type="ECO:0000313" key="7">
    <source>
        <dbReference type="Proteomes" id="UP000747542"/>
    </source>
</evidence>
<dbReference type="EMBL" id="JAHLQT010017535">
    <property type="protein sequence ID" value="KAG7169278.1"/>
    <property type="molecule type" value="Genomic_DNA"/>
</dbReference>
<dbReference type="InterPro" id="IPR001841">
    <property type="entry name" value="Znf_RING"/>
</dbReference>
<dbReference type="SUPFAM" id="SSF57850">
    <property type="entry name" value="RING/U-box"/>
    <property type="match status" value="1"/>
</dbReference>
<evidence type="ECO:0000256" key="2">
    <source>
        <dbReference type="ARBA" id="ARBA00022771"/>
    </source>
</evidence>
<protein>
    <submittedName>
        <fullName evidence="6">E3 ubiquitin-protein ligase TRIM13-like 1</fullName>
    </submittedName>
</protein>
<dbReference type="PROSITE" id="PS00518">
    <property type="entry name" value="ZF_RING_1"/>
    <property type="match status" value="1"/>
</dbReference>
<reference evidence="6" key="1">
    <citation type="journal article" date="2021" name="Sci. Adv.">
        <title>The American lobster genome reveals insights on longevity, neural, and immune adaptations.</title>
        <authorList>
            <person name="Polinski J.M."/>
            <person name="Zimin A.V."/>
            <person name="Clark K.F."/>
            <person name="Kohn A.B."/>
            <person name="Sadowski N."/>
            <person name="Timp W."/>
            <person name="Ptitsyn A."/>
            <person name="Khanna P."/>
            <person name="Romanova D.Y."/>
            <person name="Williams P."/>
            <person name="Greenwood S.J."/>
            <person name="Moroz L.L."/>
            <person name="Walt D.R."/>
            <person name="Bodnar A.G."/>
        </authorList>
    </citation>
    <scope>NUCLEOTIDE SEQUENCE</scope>
    <source>
        <strain evidence="6">GMGI-L3</strain>
    </source>
</reference>
<proteinExistence type="predicted"/>
<evidence type="ECO:0000256" key="1">
    <source>
        <dbReference type="ARBA" id="ARBA00022723"/>
    </source>
</evidence>
<organism evidence="6 7">
    <name type="scientific">Homarus americanus</name>
    <name type="common">American lobster</name>
    <dbReference type="NCBI Taxonomy" id="6706"/>
    <lineage>
        <taxon>Eukaryota</taxon>
        <taxon>Metazoa</taxon>
        <taxon>Ecdysozoa</taxon>
        <taxon>Arthropoda</taxon>
        <taxon>Crustacea</taxon>
        <taxon>Multicrustacea</taxon>
        <taxon>Malacostraca</taxon>
        <taxon>Eumalacostraca</taxon>
        <taxon>Eucarida</taxon>
        <taxon>Decapoda</taxon>
        <taxon>Pleocyemata</taxon>
        <taxon>Astacidea</taxon>
        <taxon>Nephropoidea</taxon>
        <taxon>Nephropidae</taxon>
        <taxon>Homarus</taxon>
    </lineage>
</organism>
<dbReference type="InterPro" id="IPR052667">
    <property type="entry name" value="E3_ubiquitin-ligase_RING"/>
</dbReference>
<dbReference type="InterPro" id="IPR029000">
    <property type="entry name" value="Cyclophilin-like_dom_sf"/>
</dbReference>
<keyword evidence="1" id="KW-0479">Metal-binding</keyword>
<keyword evidence="7" id="KW-1185">Reference proteome</keyword>
<dbReference type="PROSITE" id="PS50089">
    <property type="entry name" value="ZF_RING_2"/>
    <property type="match status" value="1"/>
</dbReference>
<comment type="caution">
    <text evidence="6">The sequence shown here is derived from an EMBL/GenBank/DDBJ whole genome shotgun (WGS) entry which is preliminary data.</text>
</comment>
<sequence length="499" mass="55190">MMDCGKPEECKVCLNNFDEIDRRPRILPCGHTFCSPCLADMIKNALFLCPSCRADHSALATTDVTELPINFTSEAFLKKLKEIQSKQPKAPKKLDQDKPRSFSKKLRTLVQEQKSNLTDLITNSDHQLSQLTVYRKHLSHMKNEHQQLQDDLFIIVGQNRKAMELIEQEDSSAEDIQTEGEEGKQQLETMLGCLDTVSSAQEVVTSIDDSDRYSVETEDWIQKCRELFPDINAIHTSVTVKATIKKAIKVFTTEMGAIAAPDPALEGATASPTTLMERVERLTGRVSLCGLNVDNLRNMSGAVKSLVESGRVFAVHQDQDNLRSAKITLKDGQLYLHTLLSQPTPTNAHTIQHSDIMDALDPSSTLAFLDLAWEGLAKGRVLVRLSPDTPLARQFVLLCTGQRGHTYANTKLLEVTNKGKTGECVHGGDYEKNDGEGGAPLLPVMKGKYQESANEGALFSWLDPVNPKSAQFTISTKAHNTPRINVYGKVESGLEVANV</sequence>
<dbReference type="GO" id="GO:0008270">
    <property type="term" value="F:zinc ion binding"/>
    <property type="evidence" value="ECO:0007669"/>
    <property type="project" value="UniProtKB-KW"/>
</dbReference>
<feature type="non-terminal residue" evidence="6">
    <location>
        <position position="499"/>
    </location>
</feature>
<dbReference type="Pfam" id="PF13639">
    <property type="entry name" value="zf-RING_2"/>
    <property type="match status" value="1"/>
</dbReference>
<dbReference type="InterPro" id="IPR017907">
    <property type="entry name" value="Znf_RING_CS"/>
</dbReference>
<dbReference type="PANTHER" id="PTHR47156">
    <property type="entry name" value="PROTEIN CBG20824"/>
    <property type="match status" value="1"/>
</dbReference>
<evidence type="ECO:0000313" key="6">
    <source>
        <dbReference type="EMBL" id="KAG7169278.1"/>
    </source>
</evidence>
<evidence type="ECO:0000256" key="4">
    <source>
        <dbReference type="PROSITE-ProRule" id="PRU00175"/>
    </source>
</evidence>
<gene>
    <name evidence="6" type="primary">Trim13-L1</name>
    <name evidence="6" type="ORF">Hamer_G022240</name>
</gene>
<evidence type="ECO:0000256" key="3">
    <source>
        <dbReference type="ARBA" id="ARBA00022833"/>
    </source>
</evidence>
<feature type="domain" description="RING-type" evidence="5">
    <location>
        <begin position="10"/>
        <end position="53"/>
    </location>
</feature>
<dbReference type="InterPro" id="IPR013083">
    <property type="entry name" value="Znf_RING/FYVE/PHD"/>
</dbReference>
<name>A0A8J5K7X4_HOMAM</name>
<dbReference type="Gene3D" id="3.30.40.10">
    <property type="entry name" value="Zinc/RING finger domain, C3HC4 (zinc finger)"/>
    <property type="match status" value="1"/>
</dbReference>
<accession>A0A8J5K7X4</accession>
<dbReference type="Gene3D" id="2.40.100.10">
    <property type="entry name" value="Cyclophilin-like"/>
    <property type="match status" value="1"/>
</dbReference>